<sequence length="535" mass="59703">MENKAPVKKLFIASLIVLFIFSIIASGCSYDKNDINKSAKAENTKATNNSQTKETATTETNTTKAEKTSVNEASQPEEKAVTIKIAPQFFTPTDDKTPTEKTPIPRVALDKIAEDFHKLYPHITVEIMKGVPNASDEFATWFTTRIASGEAPDISFSSNTIASWVEKGWALPLDAYYSTPNPFIEGNQHWMDAFTNEEIILKSADGNHYQVPLAQPPGSPVTFYYNIDIFKALNLSVPKTWKEFVEVVKKANEAGYIGSAPGVENKGPTLWPLDNVTIPLTLPLLNDYNYTGASAYAQLKGDEDIRAVKIGIIDMKKPEFQEAWKQYKEWASLWPKGWNTQDLKAQWKAGKVAIREGGMWELQQELSDTKRTFKWGVFPMPFVGTDSTELAADLPRKTGFPKNVYSSFDLALIKPSLEKNGTEKAAVLFLQYLTSPKVNEYLVNEVPFARPAVNDAASLPIFDALKNVEHAEFPPVYVTMPAWLSPEVTETIGRNATMWFSSEISDDKFFTTVEKAMQKGADELIKGQGIDTSNW</sequence>
<dbReference type="RefSeq" id="WP_210657032.1">
    <property type="nucleotide sequence ID" value="NZ_JAGKSP010000002.1"/>
</dbReference>
<accession>A0ABS5C9J7</accession>
<protein>
    <submittedName>
        <fullName evidence="2">Extracellular solute-binding protein</fullName>
    </submittedName>
</protein>
<gene>
    <name evidence="2" type="ORF">I8J30_08140</name>
</gene>
<name>A0ABS5C9J7_9BACL</name>
<feature type="region of interest" description="Disordered" evidence="1">
    <location>
        <begin position="41"/>
        <end position="77"/>
    </location>
</feature>
<feature type="compositionally biased region" description="Low complexity" evidence="1">
    <location>
        <begin position="52"/>
        <end position="63"/>
    </location>
</feature>
<dbReference type="SUPFAM" id="SSF53850">
    <property type="entry name" value="Periplasmic binding protein-like II"/>
    <property type="match status" value="1"/>
</dbReference>
<dbReference type="PROSITE" id="PS51257">
    <property type="entry name" value="PROKAR_LIPOPROTEIN"/>
    <property type="match status" value="1"/>
</dbReference>
<dbReference type="Proteomes" id="UP000673394">
    <property type="component" value="Unassembled WGS sequence"/>
</dbReference>
<dbReference type="Gene3D" id="3.40.190.10">
    <property type="entry name" value="Periplasmic binding protein-like II"/>
    <property type="match status" value="1"/>
</dbReference>
<comment type="caution">
    <text evidence="2">The sequence shown here is derived from an EMBL/GenBank/DDBJ whole genome shotgun (WGS) entry which is preliminary data.</text>
</comment>
<dbReference type="EMBL" id="JAGKSP010000002">
    <property type="protein sequence ID" value="MBP3962671.1"/>
    <property type="molecule type" value="Genomic_DNA"/>
</dbReference>
<organism evidence="2 3">
    <name type="scientific">Paenibacillus lignilyticus</name>
    <dbReference type="NCBI Taxonomy" id="1172615"/>
    <lineage>
        <taxon>Bacteria</taxon>
        <taxon>Bacillati</taxon>
        <taxon>Bacillota</taxon>
        <taxon>Bacilli</taxon>
        <taxon>Bacillales</taxon>
        <taxon>Paenibacillaceae</taxon>
        <taxon>Paenibacillus</taxon>
    </lineage>
</organism>
<evidence type="ECO:0000313" key="2">
    <source>
        <dbReference type="EMBL" id="MBP3962671.1"/>
    </source>
</evidence>
<reference evidence="2 3" key="1">
    <citation type="submission" date="2021-04" db="EMBL/GenBank/DDBJ databases">
        <title>Paenibacillus sp. DLE-14 whole genome sequence.</title>
        <authorList>
            <person name="Ham Y.J."/>
        </authorList>
    </citation>
    <scope>NUCLEOTIDE SEQUENCE [LARGE SCALE GENOMIC DNA]</scope>
    <source>
        <strain evidence="2 3">DLE-14</strain>
    </source>
</reference>
<dbReference type="PANTHER" id="PTHR43649">
    <property type="entry name" value="ARABINOSE-BINDING PROTEIN-RELATED"/>
    <property type="match status" value="1"/>
</dbReference>
<proteinExistence type="predicted"/>
<dbReference type="InterPro" id="IPR050490">
    <property type="entry name" value="Bact_solute-bd_prot1"/>
</dbReference>
<evidence type="ECO:0000256" key="1">
    <source>
        <dbReference type="SAM" id="MobiDB-lite"/>
    </source>
</evidence>
<evidence type="ECO:0000313" key="3">
    <source>
        <dbReference type="Proteomes" id="UP000673394"/>
    </source>
</evidence>
<keyword evidence="3" id="KW-1185">Reference proteome</keyword>